<sequence>MGFRWGIGYSLAHYGPGDSGQPIYLDEVVCDGDEKSLLECNSNTWGTHNCNHQEDASVSCYNVTVRYKLSVSCNNVKGRLSGGVSVTIRLVTDQATARCNNITARLNHASDQDNVGTVEISGIKGWSQVCDEGWDETDATVLCKELGFVHGYAITNADITKGDLSTFTDAFWKFNCTGNETTLANCTKADHWQGHCTNGNLAAAVCHKKHKDKVNNTIELRMINAENGNKKWGRLEILYQEVWGHICDRTWTDQAADVACKQLGYKGGIAYGTYNTPSKVAWISSLNCTGKESRIENCPTGSRKLWEPNFGCTAASVLCYDKSAPAISISGGGSQGRVEITYDGETGSICNTYWSKYDARVLCKSKGYVDGEVLNPSPSDGKVFLSKMRCDGTENSIFRCNNSGWDVYETTTCGGHATVMCYKNIRLSSSLNTRTHGIVEILLHNTWYALCGAGFNDINARVVCKEIGGFTNGTKLPVGAFGKYYGQTTMPDLICKGNETTVMDCNFDPLKSCSNQHYGYASVSCYNGSAEEDQFSLRDNKYGVVQLRRYGIIGEFCDSFWTDKNSDVLCRQLGFGAPQVKLQDGGVNFGRVVISVDNEESTVCDTTWSQSEASVVCKELGFVSGESYNVPPGTGDVKLSNVWCTGLEKSLLDCDSLGWGRVTSSNCLNHQNDVGVYCFQNVRVVGGVKNSYFMTGRVEVRQEATGQDWRTVCADGINQAEANVICREVHYDRAIMLAPSFFGSLTISQVSKYIADIKCKGNETSITDCAITTELEGKCSIAHYNYASVLCVKNSDKDQSFTVKLSQKYHGAVMINQFGQDGTVCVDGWDEREANVTCRQFGYRGGVVLGPQEVFTRRQPVWFSEFNCTGEESKLQDCPRTTKVSLQCVRSIKDAGVLCYNSTGVQVRLNGPKDYFGTVEVVKDGQVGTVCDYDWTKNDARVLCRELNFPDGRPYKRSFYGAGKGSVVLSGFFCDGKEDRLLDCSSRGWYNVQSYCNSHQNDASVYCYRRVSMSLEGENYGALRVWMDDVGSYSLVCADGFTDVEATTACMDMGYVYGKSICCSAFGDVEGKIWKTNMNCQPGDQHLASCSSTDGVNRCYKLELDNGHYGHVKVTYFNQTGYICMDGFDAADANVICFAYTNQYKRYWSSKVTELRWLSNLTCTGNEDRIDECDDLSTKWGRIENCSIYGFAAAFCYTESEKQGPQIRIVGDKNEGTVEVFINGTWGSICQRSISNKEADVICRQLNYTYGTHSSNTNVSKSTGPVLIDHMVCQGKEDNIFDCQISINTDPHSISSCNQHRYDMVVKCYSNVRLIAADVDNYGKLQVHNNSGWYSVCDTNFDDVDARVACKTLGYKDGRAQPGSALGTFISKIISSIGITDVNCTGNEAMFRYCQMSHGKCQSGHYVTLACTQKDIDTYKVELDRASTSRFVGEVSVSLYDVKGSICDDTWNDAAAQVVCREMGFVSGNATRGTVPKRYPILASGVNCTGNEKSLSECQMKPFNETNNCRDSSSRAAFICSKKKEGVRFRIGNDYQGSGRAEVYMNGQWGTICNIYWEDVDASTFCRQLPDYVGGFEASPAVVGEPNQPIWMSRVECRGKEKSFLDCEVSWDPLHTRRCFHNNDAGVMCFKSVRLMRGNYRNNGIVEVYVNGQWGTICSSGFGQKEADVTCRILGYQRGIPLCCSPYGFSFKNPIMSSFKCNGDERHLTDCQSTPAIGLNTCVSQDYASVACYNESATTKEYSISLPADTPYTGQVNLTYLGNEGRICNDGWTDVEAGVACRELGFSKGFAYTHYKSEVDSTGPYWSSQFNCTGNETRLDKCQHVGFGNVTQCKSKHYAGVLCVESGGISYRMEGGNFRYGRVEVNIHDKWGTICDRYWDQRDAEVFCRMFGFSTGDAHYNSYKDQGTGKVWGTMFHCKGDEENLNACPHEGWKITDSIYCRTHKDDAGVQCYTNVKLSNGILNRNSHSGAVMIYQNKTWLRVCDTGFNDKAARVVCREMGFNDGRAICCSAYGAVGEKYIQMNNTLRCNGREKNVKECLREERCESASYASVVCFGVEDKINDDEYTFAVKPGGNDNKGQVVVTHYGVEGRICSRDWDDADAHVMCRSMNYQNGMAYYHDELATISSLRGPYWLSGFNCTGDEASLLECPNNTRLNLGNCSSSHIASVLCFNDTGESAIKYYINGGGHYGRVEVSIEKQRGTICDASWDNKDASVLCREKGYSEGVAVPGAAYGQGSGPIWQSHIQCVGDEAGLRWCPHRGFVDRYSDASWLLPLICDSHRDDASVFCFKNVKLNEGHDSPMGGVEVYNKEQRKWYGICDTGFSNAAATVVCRSLGLDYVDGRAINGSAYGNISGEVLYTNVKCSGKEKDFTECTYDFNKTRCDSGMYASVMCSNKTIVDTGFEVRLAPDSLSSNLHGIVEIRVNGVWGRVCMNSWDDRDANVTCKKLGYAGGVAYLHIMKNRKPIMMNQVHCNGNENNLTDCVHSLKPDLKNCAFHSNDAGILCYQSKGIQYSLVGGKDNSTGRVELSYDGVVGTVCAWSWKTADAKVLCRQLNYVDGIVSYDHNSKLVPTKRWVTGYFCQGEEKTLMTCLNTGFNSTFLDDLCLYNEPGAYASCYNDMIEPKKIRLVDGPNNYTGRLEVYIQGPNQWGTICDDFWDETAARVVCRQLGLTGGKPVKEAFFGTGNGPIWFDNVKCFGNESQIWECGNRGIGTHNCNHTEDVGVKCDGPIIPTTTTSTTTQSTTTTTTTTTTPAPTTTKSSTTTTTLRPTTKARTTTSTTTTTTTSTTTTPKPTTRTTRTTQRPTTSAPGTTSKTTTEQPIINATVVAPKQQQESSTSLGVIIAVPVVIFFLILAVIILVFVFKVRKVHKRDNIPHERFHDEIIEHNSDGSIAVSNQLYDMTMQPTGAANGSAGDNLQLAKNGSAYYSKPLKNGKSDTKNSFANPLYGQQNAGSVIDSEALADQDGVRLPIDESVSKA</sequence>
<keyword evidence="4" id="KW-0677">Repeat</keyword>
<feature type="domain" description="SRCR" evidence="12">
    <location>
        <begin position="1633"/>
        <end position="1733"/>
    </location>
</feature>
<dbReference type="PANTHER" id="PTHR19331:SF465">
    <property type="entry name" value="EGG PEPTIDE SPERACT RECEPTOR"/>
    <property type="match status" value="1"/>
</dbReference>
<dbReference type="FunFam" id="3.10.250.10:FF:000006">
    <property type="entry name" value="neurotrypsin isoform X2"/>
    <property type="match status" value="1"/>
</dbReference>
<feature type="domain" description="SRCR" evidence="12">
    <location>
        <begin position="2514"/>
        <end position="2618"/>
    </location>
</feature>
<evidence type="ECO:0000256" key="3">
    <source>
        <dbReference type="ARBA" id="ARBA00022729"/>
    </source>
</evidence>
<feature type="disulfide bond" evidence="9">
    <location>
        <begin position="2320"/>
        <end position="2384"/>
    </location>
</feature>
<dbReference type="Gene3D" id="3.10.250.10">
    <property type="entry name" value="SRCR-like domain"/>
    <property type="match status" value="26"/>
</dbReference>
<feature type="domain" description="SRCR" evidence="12">
    <location>
        <begin position="1"/>
        <end position="61"/>
    </location>
</feature>
<evidence type="ECO:0000256" key="7">
    <source>
        <dbReference type="ARBA" id="ARBA00023157"/>
    </source>
</evidence>
<feature type="disulfide bond" evidence="9">
    <location>
        <begin position="1701"/>
        <end position="1711"/>
    </location>
</feature>
<evidence type="ECO:0000256" key="4">
    <source>
        <dbReference type="ARBA" id="ARBA00022737"/>
    </source>
</evidence>
<feature type="disulfide bond" evidence="9">
    <location>
        <begin position="868"/>
        <end position="878"/>
    </location>
</feature>
<feature type="disulfide bond" evidence="9">
    <location>
        <begin position="1337"/>
        <end position="1401"/>
    </location>
</feature>
<feature type="domain" description="SRCR" evidence="12">
    <location>
        <begin position="425"/>
        <end position="526"/>
    </location>
</feature>
<feature type="region of interest" description="Disordered" evidence="10">
    <location>
        <begin position="2734"/>
        <end position="2819"/>
    </location>
</feature>
<feature type="disulfide bond" evidence="9">
    <location>
        <begin position="1273"/>
        <end position="1283"/>
    </location>
</feature>
<dbReference type="HOGENOM" id="CLU_226184_0_0_1"/>
<feature type="disulfide bond" evidence="9">
    <location>
        <begin position="2248"/>
        <end position="2258"/>
    </location>
</feature>
<evidence type="ECO:0000256" key="2">
    <source>
        <dbReference type="ARBA" id="ARBA00022692"/>
    </source>
</evidence>
<feature type="domain" description="SRCR" evidence="12">
    <location>
        <begin position="682"/>
        <end position="792"/>
    </location>
</feature>
<keyword evidence="5 11" id="KW-1133">Transmembrane helix</keyword>
<feature type="disulfide bond" evidence="9">
    <location>
        <begin position="1163"/>
        <end position="1173"/>
    </location>
</feature>
<feature type="domain" description="SRCR" evidence="12">
    <location>
        <begin position="104"/>
        <end position="207"/>
    </location>
</feature>
<feature type="transmembrane region" description="Helical" evidence="11">
    <location>
        <begin position="2840"/>
        <end position="2864"/>
    </location>
</feature>
<feature type="disulfide bond" evidence="9">
    <location>
        <begin position="759"/>
        <end position="769"/>
    </location>
</feature>
<keyword evidence="8" id="KW-0325">Glycoprotein</keyword>
<evidence type="ECO:0000256" key="6">
    <source>
        <dbReference type="ARBA" id="ARBA00023136"/>
    </source>
</evidence>
<dbReference type="PANTHER" id="PTHR19331">
    <property type="entry name" value="SCAVENGER RECEPTOR DOMAIN-CONTAINING"/>
    <property type="match status" value="1"/>
</dbReference>
<feature type="domain" description="SRCR" evidence="12">
    <location>
        <begin position="2293"/>
        <end position="2395"/>
    </location>
</feature>
<feature type="disulfide bond" evidence="9">
    <location>
        <begin position="1597"/>
        <end position="1607"/>
    </location>
</feature>
<organism evidence="13">
    <name type="scientific">Magallana gigas</name>
    <name type="common">Pacific oyster</name>
    <name type="synonym">Crassostrea gigas</name>
    <dbReference type="NCBI Taxonomy" id="29159"/>
    <lineage>
        <taxon>Eukaryota</taxon>
        <taxon>Metazoa</taxon>
        <taxon>Spiralia</taxon>
        <taxon>Lophotrochozoa</taxon>
        <taxon>Mollusca</taxon>
        <taxon>Bivalvia</taxon>
        <taxon>Autobranchia</taxon>
        <taxon>Pteriomorphia</taxon>
        <taxon>Ostreida</taxon>
        <taxon>Ostreoidea</taxon>
        <taxon>Ostreidae</taxon>
        <taxon>Magallana</taxon>
    </lineage>
</organism>
<keyword evidence="2 11" id="KW-0812">Transmembrane</keyword>
<feature type="disulfide bond" evidence="9">
    <location>
        <begin position="1080"/>
        <end position="1090"/>
    </location>
</feature>
<feature type="domain" description="SRCR" evidence="12">
    <location>
        <begin position="2406"/>
        <end position="2507"/>
    </location>
</feature>
<feature type="disulfide bond" evidence="9">
    <location>
        <begin position="176"/>
        <end position="186"/>
    </location>
</feature>
<feature type="domain" description="SRCR" evidence="12">
    <location>
        <begin position="1744"/>
        <end position="1844"/>
    </location>
</feature>
<dbReference type="PRINTS" id="PR00258">
    <property type="entry name" value="SPERACTRCPTR"/>
</dbReference>
<feature type="disulfide bond" evidence="9">
    <location>
        <begin position="2582"/>
        <end position="2592"/>
    </location>
</feature>
<keyword evidence="3" id="KW-0732">Signal</keyword>
<feature type="disulfide bond" evidence="9">
    <location>
        <begin position="838"/>
        <end position="899"/>
    </location>
</feature>
<feature type="disulfide bond" evidence="9">
    <location>
        <begin position="617"/>
        <end position="678"/>
    </location>
</feature>
<feature type="domain" description="SRCR" evidence="12">
    <location>
        <begin position="1312"/>
        <end position="1412"/>
    </location>
</feature>
<feature type="disulfide bond" evidence="9">
    <location>
        <begin position="2140"/>
        <end position="2150"/>
    </location>
</feature>
<evidence type="ECO:0000256" key="8">
    <source>
        <dbReference type="ARBA" id="ARBA00023180"/>
    </source>
</evidence>
<dbReference type="InterPro" id="IPR001190">
    <property type="entry name" value="SRCR"/>
</dbReference>
<feature type="disulfide bond" evidence="9">
    <location>
        <begin position="288"/>
        <end position="298"/>
    </location>
</feature>
<feature type="disulfide bond" evidence="9">
    <location>
        <begin position="2333"/>
        <end position="2394"/>
    </location>
</feature>
<proteinExistence type="predicted"/>
<feature type="domain" description="SRCR" evidence="12">
    <location>
        <begin position="1956"/>
        <end position="2056"/>
    </location>
</feature>
<dbReference type="FunFam" id="3.10.250.10:FF:000016">
    <property type="entry name" value="Scavenger receptor cysteine-rich protein type 12"/>
    <property type="match status" value="9"/>
</dbReference>
<dbReference type="GO" id="GO:0016020">
    <property type="term" value="C:membrane"/>
    <property type="evidence" value="ECO:0007669"/>
    <property type="project" value="UniProtKB-SubCell"/>
</dbReference>
<dbReference type="SUPFAM" id="SSF56487">
    <property type="entry name" value="SRCR-like"/>
    <property type="match status" value="26"/>
</dbReference>
<feature type="disulfide bond" evidence="9">
    <location>
        <begin position="495"/>
        <end position="505"/>
    </location>
</feature>
<feature type="domain" description="SRCR" evidence="12">
    <location>
        <begin position="2180"/>
        <end position="2290"/>
    </location>
</feature>
<feature type="compositionally biased region" description="Low complexity" evidence="10">
    <location>
        <begin position="2734"/>
        <end position="2818"/>
    </location>
</feature>
<feature type="disulfide bond" evidence="9">
    <location>
        <begin position="464"/>
        <end position="525"/>
    </location>
</feature>
<feature type="disulfide bond" evidence="9">
    <location>
        <begin position="1658"/>
        <end position="1722"/>
    </location>
</feature>
<feature type="disulfide bond" evidence="9">
    <location>
        <begin position="2365"/>
        <end position="2375"/>
    </location>
</feature>
<keyword evidence="6 11" id="KW-0472">Membrane</keyword>
<feature type="disulfide bond" evidence="9">
    <location>
        <begin position="1671"/>
        <end position="1732"/>
    </location>
</feature>
<reference evidence="13" key="1">
    <citation type="journal article" date="2012" name="Nature">
        <title>The oyster genome reveals stress adaptation and complexity of shell formation.</title>
        <authorList>
            <person name="Zhang G."/>
            <person name="Fang X."/>
            <person name="Guo X."/>
            <person name="Li L."/>
            <person name="Luo R."/>
            <person name="Xu F."/>
            <person name="Yang P."/>
            <person name="Zhang L."/>
            <person name="Wang X."/>
            <person name="Qi H."/>
            <person name="Xiong Z."/>
            <person name="Que H."/>
            <person name="Xie Y."/>
            <person name="Holland P.W."/>
            <person name="Paps J."/>
            <person name="Zhu Y."/>
            <person name="Wu F."/>
            <person name="Chen Y."/>
            <person name="Wang J."/>
            <person name="Peng C."/>
            <person name="Meng J."/>
            <person name="Yang L."/>
            <person name="Liu J."/>
            <person name="Wen B."/>
            <person name="Zhang N."/>
            <person name="Huang Z."/>
            <person name="Zhu Q."/>
            <person name="Feng Y."/>
            <person name="Mount A."/>
            <person name="Hedgecock D."/>
            <person name="Xu Z."/>
            <person name="Liu Y."/>
            <person name="Domazet-Loso T."/>
            <person name="Du Y."/>
            <person name="Sun X."/>
            <person name="Zhang S."/>
            <person name="Liu B."/>
            <person name="Cheng P."/>
            <person name="Jiang X."/>
            <person name="Li J."/>
            <person name="Fan D."/>
            <person name="Wang W."/>
            <person name="Fu W."/>
            <person name="Wang T."/>
            <person name="Wang B."/>
            <person name="Zhang J."/>
            <person name="Peng Z."/>
            <person name="Li Y."/>
            <person name="Li N."/>
            <person name="Wang J."/>
            <person name="Chen M."/>
            <person name="He Y."/>
            <person name="Tan F."/>
            <person name="Song X."/>
            <person name="Zheng Q."/>
            <person name="Huang R."/>
            <person name="Yang H."/>
            <person name="Du X."/>
            <person name="Chen L."/>
            <person name="Yang M."/>
            <person name="Gaffney P.M."/>
            <person name="Wang S."/>
            <person name="Luo L."/>
            <person name="She Z."/>
            <person name="Ming Y."/>
            <person name="Huang W."/>
            <person name="Zhang S."/>
            <person name="Huang B."/>
            <person name="Zhang Y."/>
            <person name="Qu T."/>
            <person name="Ni P."/>
            <person name="Miao G."/>
            <person name="Wang J."/>
            <person name="Wang Q."/>
            <person name="Steinberg C.E."/>
            <person name="Wang H."/>
            <person name="Li N."/>
            <person name="Qian L."/>
            <person name="Zhang G."/>
            <person name="Li Y."/>
            <person name="Yang H."/>
            <person name="Liu X."/>
            <person name="Wang J."/>
            <person name="Yin Y."/>
            <person name="Wang J."/>
        </authorList>
    </citation>
    <scope>NUCLEOTIDE SEQUENCE [LARGE SCALE GENOMIC DNA]</scope>
    <source>
        <strain evidence="13">05x7-T-G4-1.051#20</strain>
    </source>
</reference>
<dbReference type="Pfam" id="PF00530">
    <property type="entry name" value="SRCR"/>
    <property type="match status" value="25"/>
</dbReference>
<feature type="disulfide bond" evidence="9">
    <location>
        <begin position="1812"/>
        <end position="1822"/>
    </location>
</feature>
<evidence type="ECO:0000256" key="5">
    <source>
        <dbReference type="ARBA" id="ARBA00022989"/>
    </source>
</evidence>
<feature type="disulfide bond" evidence="9">
    <location>
        <begin position="390"/>
        <end position="400"/>
    </location>
</feature>
<gene>
    <name evidence="13" type="ORF">CGI_10007953</name>
</gene>
<feature type="domain" description="SRCR" evidence="12">
    <location>
        <begin position="220"/>
        <end position="320"/>
    </location>
</feature>
<evidence type="ECO:0000256" key="1">
    <source>
        <dbReference type="ARBA" id="ARBA00004167"/>
    </source>
</evidence>
<feature type="domain" description="SRCR" evidence="12">
    <location>
        <begin position="580"/>
        <end position="679"/>
    </location>
</feature>
<feature type="domain" description="SRCR" evidence="12">
    <location>
        <begin position="2069"/>
        <end position="2172"/>
    </location>
</feature>
<feature type="disulfide bond" evidence="9">
    <location>
        <begin position="1384"/>
        <end position="1394"/>
    </location>
</feature>
<feature type="domain" description="SRCR" evidence="12">
    <location>
        <begin position="1008"/>
        <end position="1090"/>
    </location>
</feature>
<feature type="disulfide bond" evidence="9">
    <location>
        <begin position="974"/>
        <end position="984"/>
    </location>
</feature>
<evidence type="ECO:0000256" key="11">
    <source>
        <dbReference type="SAM" id="Phobius"/>
    </source>
</evidence>
<feature type="disulfide bond" evidence="9">
    <location>
        <begin position="2697"/>
        <end position="2707"/>
    </location>
</feature>
<feature type="domain" description="SRCR" evidence="12">
    <location>
        <begin position="907"/>
        <end position="1008"/>
    </location>
</feature>
<feature type="disulfide bond" evidence="9">
    <location>
        <begin position="1918"/>
        <end position="1928"/>
    </location>
</feature>
<feature type="domain" description="SRCR" evidence="12">
    <location>
        <begin position="1527"/>
        <end position="1630"/>
    </location>
</feature>
<accession>K1PPJ5</accession>
<feature type="domain" description="SRCR" evidence="12">
    <location>
        <begin position="327"/>
        <end position="422"/>
    </location>
</feature>
<feature type="disulfide bond" evidence="9">
    <location>
        <begin position="30"/>
        <end position="40"/>
    </location>
</feature>
<protein>
    <submittedName>
        <fullName evidence="13">Deleted in malignant brain tumors 1 protein</fullName>
    </submittedName>
</protein>
<feature type="domain" description="SRCR" evidence="12">
    <location>
        <begin position="1207"/>
        <end position="1309"/>
    </location>
</feature>
<evidence type="ECO:0000259" key="12">
    <source>
        <dbReference type="PROSITE" id="PS50287"/>
    </source>
</evidence>
<dbReference type="PROSITE" id="PS50287">
    <property type="entry name" value="SRCR_2"/>
    <property type="match status" value="26"/>
</dbReference>
<feature type="domain" description="SRCR" evidence="12">
    <location>
        <begin position="1110"/>
        <end position="1197"/>
    </location>
</feature>
<feature type="domain" description="SRCR" evidence="12">
    <location>
        <begin position="792"/>
        <end position="900"/>
    </location>
</feature>
<dbReference type="SMART" id="SM00202">
    <property type="entry name" value="SR"/>
    <property type="match status" value="25"/>
</dbReference>
<comment type="subcellular location">
    <subcellularLocation>
        <location evidence="1">Membrane</location>
        <topology evidence="1">Single-pass membrane protein</topology>
    </subcellularLocation>
</comment>
<dbReference type="InParanoid" id="K1PPJ5"/>
<name>K1PPJ5_MAGGI</name>
<keyword evidence="7 9" id="KW-1015">Disulfide bond</keyword>
<feature type="domain" description="SRCR" evidence="12">
    <location>
        <begin position="1851"/>
        <end position="1953"/>
    </location>
</feature>
<feature type="domain" description="SRCR" evidence="12">
    <location>
        <begin position="523"/>
        <end position="576"/>
    </location>
</feature>
<evidence type="ECO:0000313" key="13">
    <source>
        <dbReference type="EMBL" id="EKC23533.1"/>
    </source>
</evidence>
<comment type="caution">
    <text evidence="9">Lacks conserved residue(s) required for the propagation of feature annotation.</text>
</comment>
<feature type="disulfide bond" evidence="9">
    <location>
        <begin position="2474"/>
        <end position="2484"/>
    </location>
</feature>
<feature type="disulfide bond" evidence="9">
    <location>
        <begin position="1488"/>
        <end position="1498"/>
    </location>
</feature>
<dbReference type="PROSITE" id="PS00420">
    <property type="entry name" value="SRCR_1"/>
    <property type="match status" value="3"/>
</dbReference>
<feature type="disulfide bond" evidence="9">
    <location>
        <begin position="2029"/>
        <end position="2039"/>
    </location>
</feature>
<feature type="domain" description="SRCR" evidence="12">
    <location>
        <begin position="2627"/>
        <end position="2728"/>
    </location>
</feature>
<evidence type="ECO:0000256" key="9">
    <source>
        <dbReference type="PROSITE-ProRule" id="PRU00196"/>
    </source>
</evidence>
<dbReference type="InterPro" id="IPR036772">
    <property type="entry name" value="SRCR-like_dom_sf"/>
</dbReference>
<feature type="disulfide bond" evidence="9">
    <location>
        <begin position="1350"/>
        <end position="1411"/>
    </location>
</feature>
<feature type="disulfide bond" evidence="9">
    <location>
        <begin position="644"/>
        <end position="654"/>
    </location>
</feature>
<dbReference type="EMBL" id="JH819193">
    <property type="protein sequence ID" value="EKC23533.1"/>
    <property type="molecule type" value="Genomic_DNA"/>
</dbReference>
<feature type="domain" description="SRCR" evidence="12">
    <location>
        <begin position="1421"/>
        <end position="1521"/>
    </location>
</feature>
<evidence type="ECO:0000256" key="10">
    <source>
        <dbReference type="SAM" id="MobiDB-lite"/>
    </source>
</evidence>